<reference evidence="7 8" key="1">
    <citation type="submission" date="2019-08" db="EMBL/GenBank/DDBJ databases">
        <title>Complete genome sequence of Terriglobus albidus strain ORNL.</title>
        <authorList>
            <person name="Podar M."/>
        </authorList>
    </citation>
    <scope>NUCLEOTIDE SEQUENCE [LARGE SCALE GENOMIC DNA]</scope>
    <source>
        <strain evidence="7 8">ORNL</strain>
    </source>
</reference>
<proteinExistence type="predicted"/>
<evidence type="ECO:0000256" key="3">
    <source>
        <dbReference type="ARBA" id="ARBA00022989"/>
    </source>
</evidence>
<feature type="transmembrane region" description="Helical" evidence="5">
    <location>
        <begin position="134"/>
        <end position="159"/>
    </location>
</feature>
<evidence type="ECO:0000313" key="8">
    <source>
        <dbReference type="Proteomes" id="UP000321820"/>
    </source>
</evidence>
<evidence type="ECO:0000313" key="7">
    <source>
        <dbReference type="EMBL" id="QEE27378.1"/>
    </source>
</evidence>
<dbReference type="Proteomes" id="UP000321820">
    <property type="component" value="Chromosome"/>
</dbReference>
<dbReference type="KEGG" id="talb:FTW19_04750"/>
<evidence type="ECO:0000259" key="6">
    <source>
        <dbReference type="Pfam" id="PF04893"/>
    </source>
</evidence>
<accession>A0A5B9E5U7</accession>
<keyword evidence="3 5" id="KW-1133">Transmembrane helix</keyword>
<evidence type="ECO:0000256" key="1">
    <source>
        <dbReference type="ARBA" id="ARBA00004141"/>
    </source>
</evidence>
<sequence>MIERPLVHFHDGRTGVSAYNRFAQRKAPMTEATVPTAEPGLSQIQRVIYTFTAPSKTFTDILYRSRNVLLPILLIIVGSYIFTFSAATRVGYDALADSAIKANPKMEERVQGMTAEQVATVQKQQVIGMKFTVYAFPAVFVIFGALFTLFFWGTVNFGFGGEATYGRLFAVMMYGSLIAVTKLLLATLMLWVTDPPEIFTFQDPVGTNLGYYLDHHSGPLYALLTSIDIFEIWEYIVLGIGCAIVAKLPIRKGIIAVFIWWTLVVLMKVGFAAAFS</sequence>
<feature type="transmembrane region" description="Helical" evidence="5">
    <location>
        <begin position="220"/>
        <end position="246"/>
    </location>
</feature>
<keyword evidence="2 5" id="KW-0812">Transmembrane</keyword>
<dbReference type="GO" id="GO:0016020">
    <property type="term" value="C:membrane"/>
    <property type="evidence" value="ECO:0007669"/>
    <property type="project" value="UniProtKB-SubCell"/>
</dbReference>
<dbReference type="OrthoDB" id="114902at2"/>
<comment type="subcellular location">
    <subcellularLocation>
        <location evidence="1">Membrane</location>
        <topology evidence="1">Multi-pass membrane protein</topology>
    </subcellularLocation>
</comment>
<feature type="transmembrane region" description="Helical" evidence="5">
    <location>
        <begin position="171"/>
        <end position="192"/>
    </location>
</feature>
<dbReference type="AlphaFoldDB" id="A0A5B9E5U7"/>
<protein>
    <submittedName>
        <fullName evidence="7">YIP1 family protein</fullName>
    </submittedName>
</protein>
<name>A0A5B9E5U7_9BACT</name>
<feature type="domain" description="Yip1" evidence="6">
    <location>
        <begin position="49"/>
        <end position="266"/>
    </location>
</feature>
<feature type="transmembrane region" description="Helical" evidence="5">
    <location>
        <begin position="253"/>
        <end position="275"/>
    </location>
</feature>
<evidence type="ECO:0000256" key="5">
    <source>
        <dbReference type="SAM" id="Phobius"/>
    </source>
</evidence>
<gene>
    <name evidence="7" type="ORF">FTW19_04750</name>
</gene>
<dbReference type="Pfam" id="PF04893">
    <property type="entry name" value="Yip1"/>
    <property type="match status" value="1"/>
</dbReference>
<dbReference type="InterPro" id="IPR006977">
    <property type="entry name" value="Yip1_dom"/>
</dbReference>
<organism evidence="7 8">
    <name type="scientific">Terriglobus albidus</name>
    <dbReference type="NCBI Taxonomy" id="1592106"/>
    <lineage>
        <taxon>Bacteria</taxon>
        <taxon>Pseudomonadati</taxon>
        <taxon>Acidobacteriota</taxon>
        <taxon>Terriglobia</taxon>
        <taxon>Terriglobales</taxon>
        <taxon>Acidobacteriaceae</taxon>
        <taxon>Terriglobus</taxon>
    </lineage>
</organism>
<keyword evidence="8" id="KW-1185">Reference proteome</keyword>
<evidence type="ECO:0000256" key="2">
    <source>
        <dbReference type="ARBA" id="ARBA00022692"/>
    </source>
</evidence>
<dbReference type="EMBL" id="CP042806">
    <property type="protein sequence ID" value="QEE27378.1"/>
    <property type="molecule type" value="Genomic_DNA"/>
</dbReference>
<feature type="transmembrane region" description="Helical" evidence="5">
    <location>
        <begin position="68"/>
        <end position="87"/>
    </location>
</feature>
<keyword evidence="4 5" id="KW-0472">Membrane</keyword>
<evidence type="ECO:0000256" key="4">
    <source>
        <dbReference type="ARBA" id="ARBA00023136"/>
    </source>
</evidence>